<evidence type="ECO:0000313" key="4">
    <source>
        <dbReference type="EMBL" id="EJT71302.1"/>
    </source>
</evidence>
<dbReference type="VEuPathDB" id="FungiDB:GGTG_10561"/>
<feature type="region of interest" description="Disordered" evidence="1">
    <location>
        <begin position="254"/>
        <end position="333"/>
    </location>
</feature>
<proteinExistence type="predicted"/>
<evidence type="ECO:0000313" key="6">
    <source>
        <dbReference type="Proteomes" id="UP000006039"/>
    </source>
</evidence>
<dbReference type="AlphaFoldDB" id="J3PAN6"/>
<dbReference type="Proteomes" id="UP000006039">
    <property type="component" value="Unassembled WGS sequence"/>
</dbReference>
<reference evidence="6" key="1">
    <citation type="submission" date="2010-07" db="EMBL/GenBank/DDBJ databases">
        <title>The genome sequence of Gaeumannomyces graminis var. tritici strain R3-111a-1.</title>
        <authorList>
            <consortium name="The Broad Institute Genome Sequencing Platform"/>
            <person name="Ma L.-J."/>
            <person name="Dead R."/>
            <person name="Young S."/>
            <person name="Zeng Q."/>
            <person name="Koehrsen M."/>
            <person name="Alvarado L."/>
            <person name="Berlin A."/>
            <person name="Chapman S.B."/>
            <person name="Chen Z."/>
            <person name="Freedman E."/>
            <person name="Gellesch M."/>
            <person name="Goldberg J."/>
            <person name="Griggs A."/>
            <person name="Gujja S."/>
            <person name="Heilman E.R."/>
            <person name="Heiman D."/>
            <person name="Hepburn T."/>
            <person name="Howarth C."/>
            <person name="Jen D."/>
            <person name="Larson L."/>
            <person name="Mehta T."/>
            <person name="Neiman D."/>
            <person name="Pearson M."/>
            <person name="Roberts A."/>
            <person name="Saif S."/>
            <person name="Shea T."/>
            <person name="Shenoy N."/>
            <person name="Sisk P."/>
            <person name="Stolte C."/>
            <person name="Sykes S."/>
            <person name="Walk T."/>
            <person name="White J."/>
            <person name="Yandava C."/>
            <person name="Haas B."/>
            <person name="Nusbaum C."/>
            <person name="Birren B."/>
        </authorList>
    </citation>
    <scope>NUCLEOTIDE SEQUENCE [LARGE SCALE GENOMIC DNA]</scope>
    <source>
        <strain evidence="6">R3-111a-1</strain>
    </source>
</reference>
<evidence type="ECO:0008006" key="7">
    <source>
        <dbReference type="Google" id="ProtNLM"/>
    </source>
</evidence>
<dbReference type="EnsemblFungi" id="EJT71302">
    <property type="protein sequence ID" value="EJT71302"/>
    <property type="gene ID" value="GGTG_10561"/>
</dbReference>
<keyword evidence="2" id="KW-0472">Membrane</keyword>
<reference evidence="5" key="5">
    <citation type="submission" date="2018-04" db="UniProtKB">
        <authorList>
            <consortium name="EnsemblFungi"/>
        </authorList>
    </citation>
    <scope>IDENTIFICATION</scope>
    <source>
        <strain evidence="5">R3-111a-1</strain>
    </source>
</reference>
<reference evidence="4" key="2">
    <citation type="submission" date="2010-07" db="EMBL/GenBank/DDBJ databases">
        <authorList>
            <consortium name="The Broad Institute Genome Sequencing Platform"/>
            <consortium name="Broad Institute Genome Sequencing Center for Infectious Disease"/>
            <person name="Ma L.-J."/>
            <person name="Dead R."/>
            <person name="Young S."/>
            <person name="Zeng Q."/>
            <person name="Koehrsen M."/>
            <person name="Alvarado L."/>
            <person name="Berlin A."/>
            <person name="Chapman S.B."/>
            <person name="Chen Z."/>
            <person name="Freedman E."/>
            <person name="Gellesch M."/>
            <person name="Goldberg J."/>
            <person name="Griggs A."/>
            <person name="Gujja S."/>
            <person name="Heilman E.R."/>
            <person name="Heiman D."/>
            <person name="Hepburn T."/>
            <person name="Howarth C."/>
            <person name="Jen D."/>
            <person name="Larson L."/>
            <person name="Mehta T."/>
            <person name="Neiman D."/>
            <person name="Pearson M."/>
            <person name="Roberts A."/>
            <person name="Saif S."/>
            <person name="Shea T."/>
            <person name="Shenoy N."/>
            <person name="Sisk P."/>
            <person name="Stolte C."/>
            <person name="Sykes S."/>
            <person name="Walk T."/>
            <person name="White J."/>
            <person name="Yandava C."/>
            <person name="Haas B."/>
            <person name="Nusbaum C."/>
            <person name="Birren B."/>
        </authorList>
    </citation>
    <scope>NUCLEOTIDE SEQUENCE</scope>
    <source>
        <strain evidence="4">R3-111a-1</strain>
    </source>
</reference>
<name>J3PAN6_GAET3</name>
<accession>J3PAN6</accession>
<keyword evidence="3" id="KW-0732">Signal</keyword>
<evidence type="ECO:0000256" key="2">
    <source>
        <dbReference type="SAM" id="Phobius"/>
    </source>
</evidence>
<dbReference type="eggNOG" id="ENOG502RN6A">
    <property type="taxonomic scope" value="Eukaryota"/>
</dbReference>
<organism evidence="4">
    <name type="scientific">Gaeumannomyces tritici (strain R3-111a-1)</name>
    <name type="common">Wheat and barley take-all root rot fungus</name>
    <name type="synonym">Gaeumannomyces graminis var. tritici</name>
    <dbReference type="NCBI Taxonomy" id="644352"/>
    <lineage>
        <taxon>Eukaryota</taxon>
        <taxon>Fungi</taxon>
        <taxon>Dikarya</taxon>
        <taxon>Ascomycota</taxon>
        <taxon>Pezizomycotina</taxon>
        <taxon>Sordariomycetes</taxon>
        <taxon>Sordariomycetidae</taxon>
        <taxon>Magnaporthales</taxon>
        <taxon>Magnaporthaceae</taxon>
        <taxon>Gaeumannomyces</taxon>
    </lineage>
</organism>
<sequence>MTSKFSATMTLARVALLLFFLPELFTLVVAAPDSRPVVSTPPGLGRPDSIPVAPEGAWQAVRRASHWVRRWVPILTDRRQLPSRDRAAAELQKRQDGTSSNTAPIGIIVGGVIGSLTVLAILGFAIFFVWYRGRKQLKQEELRLRYQSHTKSLSPAAAAAAAATASWPPSSVSSATVLGAGTPGMTHDPIMPKYWGPWSIHTGLPGPGSDRASYVPPPLSLLGAASSVCGGRASTIAVAPGSDGLIVVDHGTSSSSRRVHHLSMPPMPPPAMPTELDALDSAIDRPTTASSRLEGGTSRRKQLPPLPREAAKRAAAQRRASMHVGMLVRAKKG</sequence>
<dbReference type="RefSeq" id="XP_009226699.1">
    <property type="nucleotide sequence ID" value="XM_009228435.1"/>
</dbReference>
<keyword evidence="2" id="KW-0812">Transmembrane</keyword>
<evidence type="ECO:0000313" key="5">
    <source>
        <dbReference type="EnsemblFungi" id="EJT71302"/>
    </source>
</evidence>
<reference evidence="4" key="3">
    <citation type="submission" date="2010-09" db="EMBL/GenBank/DDBJ databases">
        <title>Annotation of Gaeumannomyces graminis var. tritici R3-111a-1.</title>
        <authorList>
            <consortium name="The Broad Institute Genome Sequencing Platform"/>
            <person name="Ma L.-J."/>
            <person name="Dead R."/>
            <person name="Young S.K."/>
            <person name="Zeng Q."/>
            <person name="Gargeya S."/>
            <person name="Fitzgerald M."/>
            <person name="Haas B."/>
            <person name="Abouelleil A."/>
            <person name="Alvarado L."/>
            <person name="Arachchi H.M."/>
            <person name="Berlin A."/>
            <person name="Brown A."/>
            <person name="Chapman S.B."/>
            <person name="Chen Z."/>
            <person name="Dunbar C."/>
            <person name="Freedman E."/>
            <person name="Gearin G."/>
            <person name="Gellesch M."/>
            <person name="Goldberg J."/>
            <person name="Griggs A."/>
            <person name="Gujja S."/>
            <person name="Heiman D."/>
            <person name="Howarth C."/>
            <person name="Larson L."/>
            <person name="Lui A."/>
            <person name="MacDonald P.J.P."/>
            <person name="Mehta T."/>
            <person name="Montmayeur A."/>
            <person name="Murphy C."/>
            <person name="Neiman D."/>
            <person name="Pearson M."/>
            <person name="Priest M."/>
            <person name="Roberts A."/>
            <person name="Saif S."/>
            <person name="Shea T."/>
            <person name="Shenoy N."/>
            <person name="Sisk P."/>
            <person name="Stolte C."/>
            <person name="Sykes S."/>
            <person name="Yandava C."/>
            <person name="Wortman J."/>
            <person name="Nusbaum C."/>
            <person name="Birren B."/>
        </authorList>
    </citation>
    <scope>NUCLEOTIDE SEQUENCE</scope>
    <source>
        <strain evidence="4">R3-111a-1</strain>
    </source>
</reference>
<keyword evidence="2" id="KW-1133">Transmembrane helix</keyword>
<dbReference type="EMBL" id="GL385400">
    <property type="protein sequence ID" value="EJT71302.1"/>
    <property type="molecule type" value="Genomic_DNA"/>
</dbReference>
<dbReference type="HOGENOM" id="CLU_834308_0_0_1"/>
<keyword evidence="6" id="KW-1185">Reference proteome</keyword>
<reference evidence="5" key="4">
    <citation type="journal article" date="2015" name="G3 (Bethesda)">
        <title>Genome sequences of three phytopathogenic species of the Magnaporthaceae family of fungi.</title>
        <authorList>
            <person name="Okagaki L.H."/>
            <person name="Nunes C.C."/>
            <person name="Sailsbery J."/>
            <person name="Clay B."/>
            <person name="Brown D."/>
            <person name="John T."/>
            <person name="Oh Y."/>
            <person name="Young N."/>
            <person name="Fitzgerald M."/>
            <person name="Haas B.J."/>
            <person name="Zeng Q."/>
            <person name="Young S."/>
            <person name="Adiconis X."/>
            <person name="Fan L."/>
            <person name="Levin J.Z."/>
            <person name="Mitchell T.K."/>
            <person name="Okubara P.A."/>
            <person name="Farman M.L."/>
            <person name="Kohn L.M."/>
            <person name="Birren B."/>
            <person name="Ma L.-J."/>
            <person name="Dean R.A."/>
        </authorList>
    </citation>
    <scope>NUCLEOTIDE SEQUENCE</scope>
    <source>
        <strain evidence="5">R3-111a-1</strain>
    </source>
</reference>
<feature type="signal peptide" evidence="3">
    <location>
        <begin position="1"/>
        <end position="30"/>
    </location>
</feature>
<dbReference type="GeneID" id="20351019"/>
<feature type="chain" id="PRO_5015095118" description="Mid2 domain-containing protein" evidence="3">
    <location>
        <begin position="31"/>
        <end position="333"/>
    </location>
</feature>
<gene>
    <name evidence="5" type="primary">20351019</name>
    <name evidence="4" type="ORF">GGTG_10561</name>
</gene>
<evidence type="ECO:0000256" key="1">
    <source>
        <dbReference type="SAM" id="MobiDB-lite"/>
    </source>
</evidence>
<feature type="transmembrane region" description="Helical" evidence="2">
    <location>
        <begin position="105"/>
        <end position="131"/>
    </location>
</feature>
<evidence type="ECO:0000256" key="3">
    <source>
        <dbReference type="SAM" id="SignalP"/>
    </source>
</evidence>
<dbReference type="OrthoDB" id="10600463at2759"/>
<protein>
    <recommendedName>
        <fullName evidence="7">Mid2 domain-containing protein</fullName>
    </recommendedName>
</protein>